<dbReference type="PANTHER" id="PTHR23325:SF1">
    <property type="entry name" value="SERUM RESPONSE FACTOR-BINDING PROTEIN 1"/>
    <property type="match status" value="1"/>
</dbReference>
<sequence length="416" mass="47962">MDKLTLNNQIVSMRQEARKAKLHTISKLVREVRKLRSKNGSEDQKKKNNRKADRFMEEVLIIKKLKDDEISKFALCNSKMSSEIIFDLATSLKDKALTRLSKQPSISTRVSEFRMKFPAWDVIVPQLLLKLGDKKAKKKKENKSKTCEDKEKDVVKSYKEDQAELVKSCTIDDISEKNQAVTSLNPITIHSQDRQQKIPLTSEKKPKNLSEELSRESVRAEIDDAGIRNEMKIGENSLAEVKRFTEHLKSENNIENNNLDLVNPTPVSPSATIVDPFFVCEDGKTAYLTSVKGNSGFNEGSDIYKKENLSKQPTWIKNDEKRFFQAERRKNLLVQKPKMPNFRTFQQRPPAYNSENRTKQSSYLKQKINIVHNEKNHSQTTDNTSPIHPSWEAKKKLKEQQCAVFAFQGKKIKFDD</sequence>
<proteinExistence type="predicted"/>
<name>A0A067QTG2_ZOONE</name>
<accession>A0A067QTG2</accession>
<comment type="function">
    <text evidence="3">May be involved in regulating transcriptional activation of cardiac genes during the aging process. May play a role in biosynthesis and/or processing of SLC2A4 in adipose cells.</text>
</comment>
<dbReference type="EMBL" id="KK853510">
    <property type="protein sequence ID" value="KDR07073.1"/>
    <property type="molecule type" value="Genomic_DNA"/>
</dbReference>
<feature type="domain" description="Bud22" evidence="6">
    <location>
        <begin position="347"/>
        <end position="415"/>
    </location>
</feature>
<dbReference type="AlphaFoldDB" id="A0A067QTG2"/>
<dbReference type="GO" id="GO:0030686">
    <property type="term" value="C:90S preribosome"/>
    <property type="evidence" value="ECO:0007669"/>
    <property type="project" value="TreeGrafter"/>
</dbReference>
<evidence type="ECO:0000313" key="8">
    <source>
        <dbReference type="Proteomes" id="UP000027135"/>
    </source>
</evidence>
<dbReference type="InParanoid" id="A0A067QTG2"/>
<dbReference type="PANTHER" id="PTHR23325">
    <property type="entry name" value="SERUM RESPONSE FACTOR-BINDING"/>
    <property type="match status" value="1"/>
</dbReference>
<dbReference type="OMA" id="ANADWRI"/>
<dbReference type="InterPro" id="IPR037393">
    <property type="entry name" value="Bud22/SRFB1"/>
</dbReference>
<protein>
    <recommendedName>
        <fullName evidence="1">Serum response factor-binding protein 1</fullName>
    </recommendedName>
    <alternativeName>
        <fullName evidence="4">SRF-dependent transcription regulation-associated protein</fullName>
    </alternativeName>
</protein>
<keyword evidence="8" id="KW-1185">Reference proteome</keyword>
<dbReference type="GO" id="GO:0005634">
    <property type="term" value="C:nucleus"/>
    <property type="evidence" value="ECO:0007669"/>
    <property type="project" value="TreeGrafter"/>
</dbReference>
<evidence type="ECO:0000256" key="5">
    <source>
        <dbReference type="SAM" id="MobiDB-lite"/>
    </source>
</evidence>
<feature type="region of interest" description="Disordered" evidence="5">
    <location>
        <begin position="192"/>
        <end position="216"/>
    </location>
</feature>
<dbReference type="Proteomes" id="UP000027135">
    <property type="component" value="Unassembled WGS sequence"/>
</dbReference>
<reference evidence="7 8" key="1">
    <citation type="journal article" date="2014" name="Nat. Commun.">
        <title>Molecular traces of alternative social organization in a termite genome.</title>
        <authorList>
            <person name="Terrapon N."/>
            <person name="Li C."/>
            <person name="Robertson H.M."/>
            <person name="Ji L."/>
            <person name="Meng X."/>
            <person name="Booth W."/>
            <person name="Chen Z."/>
            <person name="Childers C.P."/>
            <person name="Glastad K.M."/>
            <person name="Gokhale K."/>
            <person name="Gowin J."/>
            <person name="Gronenberg W."/>
            <person name="Hermansen R.A."/>
            <person name="Hu H."/>
            <person name="Hunt B.G."/>
            <person name="Huylmans A.K."/>
            <person name="Khalil S.M."/>
            <person name="Mitchell R.D."/>
            <person name="Munoz-Torres M.C."/>
            <person name="Mustard J.A."/>
            <person name="Pan H."/>
            <person name="Reese J.T."/>
            <person name="Scharf M.E."/>
            <person name="Sun F."/>
            <person name="Vogel H."/>
            <person name="Xiao J."/>
            <person name="Yang W."/>
            <person name="Yang Z."/>
            <person name="Yang Z."/>
            <person name="Zhou J."/>
            <person name="Zhu J."/>
            <person name="Brent C.S."/>
            <person name="Elsik C.G."/>
            <person name="Goodisman M.A."/>
            <person name="Liberles D.A."/>
            <person name="Roe R.M."/>
            <person name="Vargo E.L."/>
            <person name="Vilcinskas A."/>
            <person name="Wang J."/>
            <person name="Bornberg-Bauer E."/>
            <person name="Korb J."/>
            <person name="Zhang G."/>
            <person name="Liebig J."/>
        </authorList>
    </citation>
    <scope>NUCLEOTIDE SEQUENCE [LARGE SCALE GENOMIC DNA]</scope>
    <source>
        <tissue evidence="7">Whole organism</tissue>
    </source>
</reference>
<dbReference type="Pfam" id="PF09073">
    <property type="entry name" value="BUD22"/>
    <property type="match status" value="1"/>
</dbReference>
<evidence type="ECO:0000259" key="6">
    <source>
        <dbReference type="Pfam" id="PF09073"/>
    </source>
</evidence>
<organism evidence="7 8">
    <name type="scientific">Zootermopsis nevadensis</name>
    <name type="common">Dampwood termite</name>
    <dbReference type="NCBI Taxonomy" id="136037"/>
    <lineage>
        <taxon>Eukaryota</taxon>
        <taxon>Metazoa</taxon>
        <taxon>Ecdysozoa</taxon>
        <taxon>Arthropoda</taxon>
        <taxon>Hexapoda</taxon>
        <taxon>Insecta</taxon>
        <taxon>Pterygota</taxon>
        <taxon>Neoptera</taxon>
        <taxon>Polyneoptera</taxon>
        <taxon>Dictyoptera</taxon>
        <taxon>Blattodea</taxon>
        <taxon>Blattoidea</taxon>
        <taxon>Termitoidae</taxon>
        <taxon>Termopsidae</taxon>
        <taxon>Zootermopsis</taxon>
    </lineage>
</organism>
<evidence type="ECO:0000256" key="3">
    <source>
        <dbReference type="ARBA" id="ARBA00025646"/>
    </source>
</evidence>
<evidence type="ECO:0000313" key="7">
    <source>
        <dbReference type="EMBL" id="KDR07073.1"/>
    </source>
</evidence>
<evidence type="ECO:0000256" key="2">
    <source>
        <dbReference type="ARBA" id="ARBA00023054"/>
    </source>
</evidence>
<dbReference type="InterPro" id="IPR015158">
    <property type="entry name" value="Bud22_dom"/>
</dbReference>
<evidence type="ECO:0000256" key="4">
    <source>
        <dbReference type="ARBA" id="ARBA00033254"/>
    </source>
</evidence>
<evidence type="ECO:0000256" key="1">
    <source>
        <dbReference type="ARBA" id="ARBA00013459"/>
    </source>
</evidence>
<dbReference type="FunCoup" id="A0A067QTG2">
    <property type="interactions" value="55"/>
</dbReference>
<dbReference type="STRING" id="136037.A0A067QTG2"/>
<dbReference type="GO" id="GO:0030490">
    <property type="term" value="P:maturation of SSU-rRNA"/>
    <property type="evidence" value="ECO:0007669"/>
    <property type="project" value="TreeGrafter"/>
</dbReference>
<gene>
    <name evidence="7" type="ORF">L798_03404</name>
</gene>
<keyword evidence="2" id="KW-0175">Coiled coil</keyword>